<accession>A0A5E4YP03</accession>
<proteinExistence type="predicted"/>
<evidence type="ECO:0000313" key="2">
    <source>
        <dbReference type="Proteomes" id="UP000382577"/>
    </source>
</evidence>
<sequence length="454" mass="49320">MPFVSHAASSSPGTFPHLAYEAVSCLYDGLKGDFTGAVACLRDSSLHHLLSDAWRSTSQRHQEQALSVQGTSVMSGVAGAADVAFACALSALTIGAACRYLWPEMRALENAIGEGAQAQRAWARQTQLQLRRRTPEDLTSMRQCLAAFDATQIFANTTPSAARSAPGAAVSGRKLAEQKIAEALILHIADAPQTCVAQSDRVASLCQLLAHGLGFTLPHKMREALRVDDARPSLIRYDDAFTLLRERLEPDWRHDIAGSPTFTVHPVDVQLFDPTETTDDLTKATRIARRQLTHPDALRRVRSRVVGLMATSVREDCGSAADWRDLGEFALIAAVQRGLPCERVLDALGIAVRAGVTARFAWRWTDEPQVGQAMTSTIPVEVSQWIARVLLIAGKPQEARTPCPPRLAALARGDTPASLLIGSPDWIHLVDGICKMGRDHWHADYATVCEAGRT</sequence>
<organism evidence="1 2">
    <name type="scientific">Pandoraea fibrosis</name>
    <dbReference type="NCBI Taxonomy" id="1891094"/>
    <lineage>
        <taxon>Bacteria</taxon>
        <taxon>Pseudomonadati</taxon>
        <taxon>Pseudomonadota</taxon>
        <taxon>Betaproteobacteria</taxon>
        <taxon>Burkholderiales</taxon>
        <taxon>Burkholderiaceae</taxon>
        <taxon>Pandoraea</taxon>
    </lineage>
</organism>
<dbReference type="RefSeq" id="WP_150600961.1">
    <property type="nucleotide sequence ID" value="NZ_CABPRW010000015.1"/>
</dbReference>
<dbReference type="OrthoDB" id="8935607at2"/>
<name>A0A5E4YP03_9BURK</name>
<dbReference type="EMBL" id="CABPRW010000015">
    <property type="protein sequence ID" value="VVE50549.1"/>
    <property type="molecule type" value="Genomic_DNA"/>
</dbReference>
<dbReference type="AlphaFoldDB" id="A0A5E4YP03"/>
<gene>
    <name evidence="1" type="ORF">PFI31113_04638</name>
</gene>
<reference evidence="1 2" key="1">
    <citation type="submission" date="2019-08" db="EMBL/GenBank/DDBJ databases">
        <authorList>
            <person name="Peeters C."/>
        </authorList>
    </citation>
    <scope>NUCLEOTIDE SEQUENCE [LARGE SCALE GENOMIC DNA]</scope>
    <source>
        <strain evidence="1 2">LMG 31113</strain>
    </source>
</reference>
<dbReference type="Proteomes" id="UP000382577">
    <property type="component" value="Unassembled WGS sequence"/>
</dbReference>
<protein>
    <submittedName>
        <fullName evidence="1">Uncharacterized protein</fullName>
    </submittedName>
</protein>
<evidence type="ECO:0000313" key="1">
    <source>
        <dbReference type="EMBL" id="VVE50549.1"/>
    </source>
</evidence>